<protein>
    <submittedName>
        <fullName evidence="1">Uncharacterized protein</fullName>
    </submittedName>
</protein>
<evidence type="ECO:0000313" key="1">
    <source>
        <dbReference type="EMBL" id="KAG0410025.1"/>
    </source>
</evidence>
<feature type="non-terminal residue" evidence="1">
    <location>
        <position position="1"/>
    </location>
</feature>
<dbReference type="Proteomes" id="UP000805193">
    <property type="component" value="Unassembled WGS sequence"/>
</dbReference>
<gene>
    <name evidence="1" type="ORF">HPB47_012847</name>
</gene>
<dbReference type="EMBL" id="JABSTQ010011563">
    <property type="protein sequence ID" value="KAG0410025.1"/>
    <property type="molecule type" value="Genomic_DNA"/>
</dbReference>
<reference evidence="1 2" key="1">
    <citation type="journal article" date="2020" name="Cell">
        <title>Large-Scale Comparative Analyses of Tick Genomes Elucidate Their Genetic Diversity and Vector Capacities.</title>
        <authorList>
            <consortium name="Tick Genome and Microbiome Consortium (TIGMIC)"/>
            <person name="Jia N."/>
            <person name="Wang J."/>
            <person name="Shi W."/>
            <person name="Du L."/>
            <person name="Sun Y."/>
            <person name="Zhan W."/>
            <person name="Jiang J.F."/>
            <person name="Wang Q."/>
            <person name="Zhang B."/>
            <person name="Ji P."/>
            <person name="Bell-Sakyi L."/>
            <person name="Cui X.M."/>
            <person name="Yuan T.T."/>
            <person name="Jiang B.G."/>
            <person name="Yang W.F."/>
            <person name="Lam T.T."/>
            <person name="Chang Q.C."/>
            <person name="Ding S.J."/>
            <person name="Wang X.J."/>
            <person name="Zhu J.G."/>
            <person name="Ruan X.D."/>
            <person name="Zhao L."/>
            <person name="Wei J.T."/>
            <person name="Ye R.Z."/>
            <person name="Que T.C."/>
            <person name="Du C.H."/>
            <person name="Zhou Y.H."/>
            <person name="Cheng J.X."/>
            <person name="Dai P.F."/>
            <person name="Guo W.B."/>
            <person name="Han X.H."/>
            <person name="Huang E.J."/>
            <person name="Li L.F."/>
            <person name="Wei W."/>
            <person name="Gao Y.C."/>
            <person name="Liu J.Z."/>
            <person name="Shao H.Z."/>
            <person name="Wang X."/>
            <person name="Wang C.C."/>
            <person name="Yang T.C."/>
            <person name="Huo Q.B."/>
            <person name="Li W."/>
            <person name="Chen H.Y."/>
            <person name="Chen S.E."/>
            <person name="Zhou L.G."/>
            <person name="Ni X.B."/>
            <person name="Tian J.H."/>
            <person name="Sheng Y."/>
            <person name="Liu T."/>
            <person name="Pan Y.S."/>
            <person name="Xia L.Y."/>
            <person name="Li J."/>
            <person name="Zhao F."/>
            <person name="Cao W.C."/>
        </authorList>
    </citation>
    <scope>NUCLEOTIDE SEQUENCE [LARGE SCALE GENOMIC DNA]</scope>
    <source>
        <strain evidence="1">Iper-2018</strain>
    </source>
</reference>
<organism evidence="1 2">
    <name type="scientific">Ixodes persulcatus</name>
    <name type="common">Taiga tick</name>
    <dbReference type="NCBI Taxonomy" id="34615"/>
    <lineage>
        <taxon>Eukaryota</taxon>
        <taxon>Metazoa</taxon>
        <taxon>Ecdysozoa</taxon>
        <taxon>Arthropoda</taxon>
        <taxon>Chelicerata</taxon>
        <taxon>Arachnida</taxon>
        <taxon>Acari</taxon>
        <taxon>Parasitiformes</taxon>
        <taxon>Ixodida</taxon>
        <taxon>Ixodoidea</taxon>
        <taxon>Ixodidae</taxon>
        <taxon>Ixodinae</taxon>
        <taxon>Ixodes</taxon>
    </lineage>
</organism>
<sequence>RNYKDQPREGSTYLEPENIEDFSLPKTVDWRTKGAVTPVKNQGQCGSCWAFSATGSLEGQHFRKTGSMVSLSEQNLVDCSIDFGNNGCEGGLMDNAFKYIRANKGIDTEKSYPYNGTDGTCHFKKSAVGATDSGFVDIRQGSETQLKKAVATVGPISVAIDASHQSFQFYSDGVYDEPECDSEALDHGVLVVGYGTFNGTDYWLVKNSLSLASLAAGHRFVFVPRIKMDSSGWSESSNDDDMLLDFEDGDDNPFSYDPPASPPREPPAAAAFVIRRHVDPDAASEAKR</sequence>
<name>A0AC60NSC4_IXOPE</name>
<accession>A0AC60NSC4</accession>
<proteinExistence type="predicted"/>
<keyword evidence="2" id="KW-1185">Reference proteome</keyword>
<evidence type="ECO:0000313" key="2">
    <source>
        <dbReference type="Proteomes" id="UP000805193"/>
    </source>
</evidence>
<comment type="caution">
    <text evidence="1">The sequence shown here is derived from an EMBL/GenBank/DDBJ whole genome shotgun (WGS) entry which is preliminary data.</text>
</comment>